<dbReference type="InterPro" id="IPR017972">
    <property type="entry name" value="Cyt_P450_CS"/>
</dbReference>
<evidence type="ECO:0000256" key="14">
    <source>
        <dbReference type="RuleBase" id="RU000461"/>
    </source>
</evidence>
<evidence type="ECO:0000256" key="8">
    <source>
        <dbReference type="ARBA" id="ARBA00022848"/>
    </source>
</evidence>
<evidence type="ECO:0000313" key="17">
    <source>
        <dbReference type="Proteomes" id="UP000824782"/>
    </source>
</evidence>
<evidence type="ECO:0000256" key="3">
    <source>
        <dbReference type="ARBA" id="ARBA00004406"/>
    </source>
</evidence>
<dbReference type="PRINTS" id="PR00463">
    <property type="entry name" value="EP450I"/>
</dbReference>
<dbReference type="GO" id="GO:0006805">
    <property type="term" value="P:xenobiotic metabolic process"/>
    <property type="evidence" value="ECO:0007669"/>
    <property type="project" value="TreeGrafter"/>
</dbReference>
<dbReference type="AlphaFoldDB" id="A0AAV6ZUX3"/>
<evidence type="ECO:0008006" key="18">
    <source>
        <dbReference type="Google" id="ProtNLM"/>
    </source>
</evidence>
<dbReference type="GO" id="GO:0005789">
    <property type="term" value="C:endoplasmic reticulum membrane"/>
    <property type="evidence" value="ECO:0007669"/>
    <property type="project" value="UniProtKB-SubCell"/>
</dbReference>
<keyword evidence="8" id="KW-0492">Microsome</keyword>
<comment type="caution">
    <text evidence="16">The sequence shown here is derived from an EMBL/GenBank/DDBJ whole genome shotgun (WGS) entry which is preliminary data.</text>
</comment>
<dbReference type="CDD" id="cd11026">
    <property type="entry name" value="CYP2"/>
    <property type="match status" value="1"/>
</dbReference>
<keyword evidence="12 15" id="KW-0472">Membrane</keyword>
<dbReference type="InterPro" id="IPR050182">
    <property type="entry name" value="Cytochrome_P450_fam2"/>
</dbReference>
<protein>
    <recommendedName>
        <fullName evidence="18">Cytochrome P450</fullName>
    </recommendedName>
</protein>
<dbReference type="PRINTS" id="PR00385">
    <property type="entry name" value="P450"/>
</dbReference>
<dbReference type="InterPro" id="IPR008067">
    <property type="entry name" value="Cyt_P450_E_grp-I_CYP2A-like"/>
</dbReference>
<dbReference type="PRINTS" id="PR01684">
    <property type="entry name" value="EP450ICYP2A"/>
</dbReference>
<comment type="subcellular location">
    <subcellularLocation>
        <location evidence="3">Endoplasmic reticulum membrane</location>
        <topology evidence="3">Peripheral membrane protein</topology>
    </subcellularLocation>
    <subcellularLocation>
        <location evidence="2">Microsome membrane</location>
        <topology evidence="2">Peripheral membrane protein</topology>
    </subcellularLocation>
</comment>
<organism evidence="16 17">
    <name type="scientific">Engystomops pustulosus</name>
    <name type="common">Tungara frog</name>
    <name type="synonym">Physalaemus pustulosus</name>
    <dbReference type="NCBI Taxonomy" id="76066"/>
    <lineage>
        <taxon>Eukaryota</taxon>
        <taxon>Metazoa</taxon>
        <taxon>Chordata</taxon>
        <taxon>Craniata</taxon>
        <taxon>Vertebrata</taxon>
        <taxon>Euteleostomi</taxon>
        <taxon>Amphibia</taxon>
        <taxon>Batrachia</taxon>
        <taxon>Anura</taxon>
        <taxon>Neobatrachia</taxon>
        <taxon>Hyloidea</taxon>
        <taxon>Leptodactylidae</taxon>
        <taxon>Leiuperinae</taxon>
        <taxon>Engystomops</taxon>
    </lineage>
</organism>
<dbReference type="InterPro" id="IPR001128">
    <property type="entry name" value="Cyt_P450"/>
</dbReference>
<evidence type="ECO:0000256" key="5">
    <source>
        <dbReference type="ARBA" id="ARBA00022617"/>
    </source>
</evidence>
<evidence type="ECO:0000256" key="1">
    <source>
        <dbReference type="ARBA" id="ARBA00001971"/>
    </source>
</evidence>
<sequence length="528" mass="59573">MNNRLRITRPRSSEPAAIVYIKHFRDCYLQCTVTMELGVTGTILLALCVTVVLYVFTWRRKVRSKNLPPGPPTLPVLGTLLHVSVTELPKSLVQLSKTYGPVFTIFIGNTPMVVLAGYDCVKEALVDHSDVFSARGNAFFSSAVFKDYGIALSNGDRWKQLRRFSLTTLRNFGMGRRGIEERIQEEARFLVERFRNNGEHLFDPSDSLRLAVSNVICSIVFGERFDYEDEKFMTLLSLLQEQSTILASASGIILNLLPSASKFIPGPHRKVFTNIDNLKGFIRQAVENHKKSIDANCPRDFIDSFLIKMEEEKDKPNTEFHFENLFGSVMDLFTAGIETTSTTLKYALLILLKYPDEARKMQAEIDKVIGQSRCPAMEDRSNMPYTNAAIHEIQRFADIIPLGLAHAASKDTVFRGYNIPKDTIVSPLLTSILKDPKYFEQPEVFDPAHFLDENGHFKNNEAFLPFSTGKRSCLGEGLARMEIFLMLTALLQNFNLKSNKAPEDLEVSPEPGTGGLVARKYQLYVEAR</sequence>
<dbReference type="PANTHER" id="PTHR24300:SF390">
    <property type="entry name" value="CYTOCHROME P450 FAMILY 2 SUBFAMILY A MEMBER 6 GENE 2"/>
    <property type="match status" value="1"/>
</dbReference>
<feature type="transmembrane region" description="Helical" evidence="15">
    <location>
        <begin position="37"/>
        <end position="56"/>
    </location>
</feature>
<evidence type="ECO:0000256" key="11">
    <source>
        <dbReference type="ARBA" id="ARBA00023033"/>
    </source>
</evidence>
<evidence type="ECO:0000256" key="13">
    <source>
        <dbReference type="PIRSR" id="PIRSR602401-1"/>
    </source>
</evidence>
<evidence type="ECO:0000256" key="12">
    <source>
        <dbReference type="ARBA" id="ARBA00023136"/>
    </source>
</evidence>
<evidence type="ECO:0000256" key="10">
    <source>
        <dbReference type="ARBA" id="ARBA00023004"/>
    </source>
</evidence>
<comment type="cofactor">
    <cofactor evidence="1 13">
        <name>heme</name>
        <dbReference type="ChEBI" id="CHEBI:30413"/>
    </cofactor>
</comment>
<comment type="similarity">
    <text evidence="4 14">Belongs to the cytochrome P450 family.</text>
</comment>
<gene>
    <name evidence="16" type="ORF">GDO81_003139</name>
</gene>
<dbReference type="SUPFAM" id="SSF48264">
    <property type="entry name" value="Cytochrome P450"/>
    <property type="match status" value="1"/>
</dbReference>
<keyword evidence="7" id="KW-0256">Endoplasmic reticulum</keyword>
<keyword evidence="11 14" id="KW-0503">Monooxygenase</keyword>
<accession>A0AAV6ZUX3</accession>
<dbReference type="InterPro" id="IPR036396">
    <property type="entry name" value="Cyt_P450_sf"/>
</dbReference>
<evidence type="ECO:0000256" key="15">
    <source>
        <dbReference type="SAM" id="Phobius"/>
    </source>
</evidence>
<dbReference type="GO" id="GO:0019373">
    <property type="term" value="P:epoxygenase P450 pathway"/>
    <property type="evidence" value="ECO:0007669"/>
    <property type="project" value="TreeGrafter"/>
</dbReference>
<evidence type="ECO:0000256" key="9">
    <source>
        <dbReference type="ARBA" id="ARBA00023002"/>
    </source>
</evidence>
<keyword evidence="15" id="KW-1133">Transmembrane helix</keyword>
<dbReference type="EMBL" id="WNYA01000010">
    <property type="protein sequence ID" value="KAG8552896.1"/>
    <property type="molecule type" value="Genomic_DNA"/>
</dbReference>
<evidence type="ECO:0000313" key="16">
    <source>
        <dbReference type="EMBL" id="KAG8552896.1"/>
    </source>
</evidence>
<keyword evidence="6 13" id="KW-0479">Metal-binding</keyword>
<keyword evidence="10 13" id="KW-0408">Iron</keyword>
<name>A0AAV6ZUX3_ENGPU</name>
<dbReference type="GO" id="GO:0020037">
    <property type="term" value="F:heme binding"/>
    <property type="evidence" value="ECO:0007669"/>
    <property type="project" value="InterPro"/>
</dbReference>
<dbReference type="PROSITE" id="PS00086">
    <property type="entry name" value="CYTOCHROME_P450"/>
    <property type="match status" value="1"/>
</dbReference>
<keyword evidence="9 14" id="KW-0560">Oxidoreductase</keyword>
<dbReference type="Pfam" id="PF00067">
    <property type="entry name" value="p450"/>
    <property type="match status" value="1"/>
</dbReference>
<evidence type="ECO:0000256" key="4">
    <source>
        <dbReference type="ARBA" id="ARBA00010617"/>
    </source>
</evidence>
<dbReference type="FunFam" id="1.10.630.10:FF:000238">
    <property type="entry name" value="Cytochrome P450 2A6"/>
    <property type="match status" value="1"/>
</dbReference>
<dbReference type="GO" id="GO:0016712">
    <property type="term" value="F:oxidoreductase activity, acting on paired donors, with incorporation or reduction of molecular oxygen, reduced flavin or flavoprotein as one donor, and incorporation of one atom of oxygen"/>
    <property type="evidence" value="ECO:0007669"/>
    <property type="project" value="InterPro"/>
</dbReference>
<evidence type="ECO:0000256" key="6">
    <source>
        <dbReference type="ARBA" id="ARBA00022723"/>
    </source>
</evidence>
<dbReference type="PANTHER" id="PTHR24300">
    <property type="entry name" value="CYTOCHROME P450 508A4-RELATED"/>
    <property type="match status" value="1"/>
</dbReference>
<dbReference type="GO" id="GO:0008392">
    <property type="term" value="F:arachidonate epoxygenase activity"/>
    <property type="evidence" value="ECO:0007669"/>
    <property type="project" value="TreeGrafter"/>
</dbReference>
<keyword evidence="5 13" id="KW-0349">Heme</keyword>
<dbReference type="Gene3D" id="1.10.630.10">
    <property type="entry name" value="Cytochrome P450"/>
    <property type="match status" value="1"/>
</dbReference>
<keyword evidence="17" id="KW-1185">Reference proteome</keyword>
<dbReference type="InterPro" id="IPR002401">
    <property type="entry name" value="Cyt_P450_E_grp-I"/>
</dbReference>
<evidence type="ECO:0000256" key="2">
    <source>
        <dbReference type="ARBA" id="ARBA00004174"/>
    </source>
</evidence>
<proteinExistence type="inferred from homology"/>
<feature type="binding site" description="axial binding residue" evidence="13">
    <location>
        <position position="473"/>
    </location>
    <ligand>
        <name>heme</name>
        <dbReference type="ChEBI" id="CHEBI:30413"/>
    </ligand>
    <ligandPart>
        <name>Fe</name>
        <dbReference type="ChEBI" id="CHEBI:18248"/>
    </ligandPart>
</feature>
<dbReference type="GO" id="GO:0005506">
    <property type="term" value="F:iron ion binding"/>
    <property type="evidence" value="ECO:0007669"/>
    <property type="project" value="InterPro"/>
</dbReference>
<evidence type="ECO:0000256" key="7">
    <source>
        <dbReference type="ARBA" id="ARBA00022824"/>
    </source>
</evidence>
<keyword evidence="15" id="KW-0812">Transmembrane</keyword>
<dbReference type="Proteomes" id="UP000824782">
    <property type="component" value="Unassembled WGS sequence"/>
</dbReference>
<reference evidence="16" key="1">
    <citation type="thesis" date="2020" institute="ProQuest LLC" country="789 East Eisenhower Parkway, Ann Arbor, MI, USA">
        <title>Comparative Genomics and Chromosome Evolution.</title>
        <authorList>
            <person name="Mudd A.B."/>
        </authorList>
    </citation>
    <scope>NUCLEOTIDE SEQUENCE</scope>
    <source>
        <strain evidence="16">237g6f4</strain>
        <tissue evidence="16">Blood</tissue>
    </source>
</reference>